<keyword evidence="2" id="KW-1185">Reference proteome</keyword>
<dbReference type="GO" id="GO:0043130">
    <property type="term" value="F:ubiquitin binding"/>
    <property type="evidence" value="ECO:0007669"/>
    <property type="project" value="TreeGrafter"/>
</dbReference>
<sequence length="181" mass="20253">MFPKLSIFKVGENGNWVSNFVNYLPQDEAIATGLGAEDGALDPVESQRVVDLLNRDLSRKRWYDYPHHGTKGLVAEVIVGELELCRRVFMALYRMDPGVRASHSLSATEHGVTNAMRAQPMLHENMSVVVSHFLSVVQTMHQCCDSLVETSYSYGGRDDPEDGQIHEDLLEVMNFINDAIA</sequence>
<dbReference type="AlphaFoldDB" id="A0A835LTC4"/>
<dbReference type="Proteomes" id="UP000631114">
    <property type="component" value="Unassembled WGS sequence"/>
</dbReference>
<proteinExistence type="predicted"/>
<evidence type="ECO:0000313" key="1">
    <source>
        <dbReference type="EMBL" id="KAF9598766.1"/>
    </source>
</evidence>
<evidence type="ECO:0000313" key="2">
    <source>
        <dbReference type="Proteomes" id="UP000631114"/>
    </source>
</evidence>
<gene>
    <name evidence="1" type="ORF">IFM89_031434</name>
</gene>
<dbReference type="PANTHER" id="PTHR21494">
    <property type="entry name" value="ACTIVATING SIGNAL COINTEGRATOR 1 COMPLEX SUBUNIT 2 ASC-1 COMPLEX SUBUNIT P100"/>
    <property type="match status" value="1"/>
</dbReference>
<dbReference type="InterPro" id="IPR052586">
    <property type="entry name" value="ASCC2"/>
</dbReference>
<reference evidence="1 2" key="1">
    <citation type="submission" date="2020-10" db="EMBL/GenBank/DDBJ databases">
        <title>The Coptis chinensis genome and diversification of protoberbering-type alkaloids.</title>
        <authorList>
            <person name="Wang B."/>
            <person name="Shu S."/>
            <person name="Song C."/>
            <person name="Liu Y."/>
        </authorList>
    </citation>
    <scope>NUCLEOTIDE SEQUENCE [LARGE SCALE GENOMIC DNA]</scope>
    <source>
        <strain evidence="1">HL-2020</strain>
        <tissue evidence="1">Leaf</tissue>
    </source>
</reference>
<organism evidence="1 2">
    <name type="scientific">Coptis chinensis</name>
    <dbReference type="NCBI Taxonomy" id="261450"/>
    <lineage>
        <taxon>Eukaryota</taxon>
        <taxon>Viridiplantae</taxon>
        <taxon>Streptophyta</taxon>
        <taxon>Embryophyta</taxon>
        <taxon>Tracheophyta</taxon>
        <taxon>Spermatophyta</taxon>
        <taxon>Magnoliopsida</taxon>
        <taxon>Ranunculales</taxon>
        <taxon>Ranunculaceae</taxon>
        <taxon>Coptidoideae</taxon>
        <taxon>Coptis</taxon>
    </lineage>
</organism>
<accession>A0A835LTC4</accession>
<comment type="caution">
    <text evidence="1">The sequence shown here is derived from an EMBL/GenBank/DDBJ whole genome shotgun (WGS) entry which is preliminary data.</text>
</comment>
<dbReference type="EMBL" id="JADFTS010000007">
    <property type="protein sequence ID" value="KAF9598766.1"/>
    <property type="molecule type" value="Genomic_DNA"/>
</dbReference>
<dbReference type="OrthoDB" id="1740980at2759"/>
<dbReference type="PANTHER" id="PTHR21494:SF0">
    <property type="entry name" value="ACTIVATING SIGNAL COINTEGRATOR 1 COMPLEX SUBUNIT 2"/>
    <property type="match status" value="1"/>
</dbReference>
<protein>
    <submittedName>
        <fullName evidence="1">Uncharacterized protein</fullName>
    </submittedName>
</protein>
<name>A0A835LTC4_9MAGN</name>